<dbReference type="SUPFAM" id="SSF58104">
    <property type="entry name" value="Methyl-accepting chemotaxis protein (MCP) signaling domain"/>
    <property type="match status" value="1"/>
</dbReference>
<feature type="domain" description="Methyl-accepting transducer" evidence="10">
    <location>
        <begin position="409"/>
        <end position="638"/>
    </location>
</feature>
<dbReference type="GO" id="GO:0004888">
    <property type="term" value="F:transmembrane signaling receptor activity"/>
    <property type="evidence" value="ECO:0007669"/>
    <property type="project" value="TreeGrafter"/>
</dbReference>
<evidence type="ECO:0000256" key="3">
    <source>
        <dbReference type="ARBA" id="ARBA00022500"/>
    </source>
</evidence>
<evidence type="ECO:0000256" key="2">
    <source>
        <dbReference type="ARBA" id="ARBA00022475"/>
    </source>
</evidence>
<evidence type="ECO:0000256" key="5">
    <source>
        <dbReference type="ARBA" id="ARBA00022989"/>
    </source>
</evidence>
<dbReference type="CDD" id="cd06225">
    <property type="entry name" value="HAMP"/>
    <property type="match status" value="1"/>
</dbReference>
<dbReference type="InterPro" id="IPR004089">
    <property type="entry name" value="MCPsignal_dom"/>
</dbReference>
<evidence type="ECO:0000256" key="4">
    <source>
        <dbReference type="ARBA" id="ARBA00022692"/>
    </source>
</evidence>
<keyword evidence="4 9" id="KW-0812">Transmembrane</keyword>
<keyword evidence="8" id="KW-0807">Transducer</keyword>
<dbReference type="PROSITE" id="PS50885">
    <property type="entry name" value="HAMP"/>
    <property type="match status" value="1"/>
</dbReference>
<dbReference type="Proteomes" id="UP000824263">
    <property type="component" value="Unassembled WGS sequence"/>
</dbReference>
<evidence type="ECO:0000256" key="7">
    <source>
        <dbReference type="ARBA" id="ARBA00029447"/>
    </source>
</evidence>
<organism evidence="12 13">
    <name type="scientific">Candidatus Dorea gallistercoris</name>
    <dbReference type="NCBI Taxonomy" id="2838542"/>
    <lineage>
        <taxon>Bacteria</taxon>
        <taxon>Bacillati</taxon>
        <taxon>Bacillota</taxon>
        <taxon>Clostridia</taxon>
        <taxon>Lachnospirales</taxon>
        <taxon>Lachnospiraceae</taxon>
        <taxon>Dorea</taxon>
    </lineage>
</organism>
<name>A0A9D1UCW5_9FIRM</name>
<dbReference type="GO" id="GO:0007165">
    <property type="term" value="P:signal transduction"/>
    <property type="evidence" value="ECO:0007669"/>
    <property type="project" value="UniProtKB-KW"/>
</dbReference>
<dbReference type="PANTHER" id="PTHR43531">
    <property type="entry name" value="PROTEIN ICFG"/>
    <property type="match status" value="1"/>
</dbReference>
<dbReference type="GO" id="GO:0005886">
    <property type="term" value="C:plasma membrane"/>
    <property type="evidence" value="ECO:0007669"/>
    <property type="project" value="UniProtKB-SubCell"/>
</dbReference>
<reference evidence="12" key="2">
    <citation type="submission" date="2021-04" db="EMBL/GenBank/DDBJ databases">
        <authorList>
            <person name="Gilroy R."/>
        </authorList>
    </citation>
    <scope>NUCLEOTIDE SEQUENCE</scope>
    <source>
        <strain evidence="12">ChiSxjej1B13-11762</strain>
    </source>
</reference>
<evidence type="ECO:0000256" key="9">
    <source>
        <dbReference type="SAM" id="Phobius"/>
    </source>
</evidence>
<keyword evidence="2" id="KW-1003">Cell membrane</keyword>
<evidence type="ECO:0000313" key="12">
    <source>
        <dbReference type="EMBL" id="HIW83157.1"/>
    </source>
</evidence>
<keyword evidence="5 9" id="KW-1133">Transmembrane helix</keyword>
<feature type="transmembrane region" description="Helical" evidence="9">
    <location>
        <begin position="282"/>
        <end position="303"/>
    </location>
</feature>
<dbReference type="Gene3D" id="1.10.8.500">
    <property type="entry name" value="HAMP domain in histidine kinase"/>
    <property type="match status" value="1"/>
</dbReference>
<evidence type="ECO:0000256" key="8">
    <source>
        <dbReference type="PROSITE-ProRule" id="PRU00284"/>
    </source>
</evidence>
<evidence type="ECO:0000259" key="11">
    <source>
        <dbReference type="PROSITE" id="PS50885"/>
    </source>
</evidence>
<keyword evidence="6 9" id="KW-0472">Membrane</keyword>
<dbReference type="InterPro" id="IPR051310">
    <property type="entry name" value="MCP_chemotaxis"/>
</dbReference>
<dbReference type="Pfam" id="PF00672">
    <property type="entry name" value="HAMP"/>
    <property type="match status" value="1"/>
</dbReference>
<evidence type="ECO:0000259" key="10">
    <source>
        <dbReference type="PROSITE" id="PS50111"/>
    </source>
</evidence>
<dbReference type="AlphaFoldDB" id="A0A9D1UCW5"/>
<evidence type="ECO:0000313" key="13">
    <source>
        <dbReference type="Proteomes" id="UP000824263"/>
    </source>
</evidence>
<dbReference type="CDD" id="cd12912">
    <property type="entry name" value="PDC2_MCP_like"/>
    <property type="match status" value="1"/>
</dbReference>
<dbReference type="PROSITE" id="PS50111">
    <property type="entry name" value="CHEMOTAXIS_TRANSDUC_2"/>
    <property type="match status" value="1"/>
</dbReference>
<reference evidence="12" key="1">
    <citation type="journal article" date="2021" name="PeerJ">
        <title>Extensive microbial diversity within the chicken gut microbiome revealed by metagenomics and culture.</title>
        <authorList>
            <person name="Gilroy R."/>
            <person name="Ravi A."/>
            <person name="Getino M."/>
            <person name="Pursley I."/>
            <person name="Horton D.L."/>
            <person name="Alikhan N.F."/>
            <person name="Baker D."/>
            <person name="Gharbi K."/>
            <person name="Hall N."/>
            <person name="Watson M."/>
            <person name="Adriaenssens E.M."/>
            <person name="Foster-Nyarko E."/>
            <person name="Jarju S."/>
            <person name="Secka A."/>
            <person name="Antonio M."/>
            <person name="Oren A."/>
            <person name="Chaudhuri R.R."/>
            <person name="La Ragione R."/>
            <person name="Hildebrand F."/>
            <person name="Pallen M.J."/>
        </authorList>
    </citation>
    <scope>NUCLEOTIDE SEQUENCE</scope>
    <source>
        <strain evidence="12">ChiSxjej1B13-11762</strain>
    </source>
</reference>
<keyword evidence="3" id="KW-0145">Chemotaxis</keyword>
<dbReference type="Gene3D" id="3.30.450.20">
    <property type="entry name" value="PAS domain"/>
    <property type="match status" value="2"/>
</dbReference>
<dbReference type="InterPro" id="IPR033479">
    <property type="entry name" value="dCache_1"/>
</dbReference>
<proteinExistence type="inferred from homology"/>
<comment type="similarity">
    <text evidence="7">Belongs to the methyl-accepting chemotaxis (MCP) protein family.</text>
</comment>
<sequence length="663" mass="70919">MKSIRTKVIAGTAVVSAAFLVLLGVISVALSYTSADSQLRQSMTAMAEVASSRVTEEIQSYVNVAEAFGGRADLADPDISVAQKEELLSSWAEQYGLERANLLDQNGNSLFDGNSYADRDYFQMGMEGSTYVSTPVVSKVTGELTIIVAAPLWADGVPGTTPVGVVYFVPKETFLNDIMSSIHVSDNGGAYMIDKDGVTIADTTMDTVTTQNIEEEAASDSSLEALAKIHGKMREGENGVGDYKTGGESKIIAYAPVEGTDGWSLGVTAPKSDFMGATVRSVIVIIVLVVLSMIFNFFFARWLAGKIVDPILRCTDRIQTLSQGDLHSEVPKVDAKDETGILAKATEEIVDCLQGLIQSENYVLGEMAKGNFDITVDQSVYRGDLYDIRRSLKEINHRLTVALHDISDAAKQVAAGSEQVATGAQALSQGTTEQASSVEELAATIDEINVKIQENTRFVEKSNQVSHEAGRLLMESTEKMQELNGAMEEISSSSTEISRIIKTIEDIAFQTNILALNAAVEAARAGSAGKGFAVVADEVRALAEKSAEASKNTADLIERSIRAVENGMKIAGETSESLQNTASSAREAIELNGEIEKNSKEQAEAVSQVTVGIDQISSVIQTNSATAQQSAAASQELSGQADMLKQTVSGFRLKNISDFEQTE</sequence>
<protein>
    <submittedName>
        <fullName evidence="12">HAMP domain-containing protein</fullName>
    </submittedName>
</protein>
<dbReference type="InterPro" id="IPR003660">
    <property type="entry name" value="HAMP_dom"/>
</dbReference>
<dbReference type="Pfam" id="PF00015">
    <property type="entry name" value="MCPsignal"/>
    <property type="match status" value="1"/>
</dbReference>
<dbReference type="Pfam" id="PF02743">
    <property type="entry name" value="dCache_1"/>
    <property type="match status" value="1"/>
</dbReference>
<accession>A0A9D1UCW5</accession>
<evidence type="ECO:0000256" key="6">
    <source>
        <dbReference type="ARBA" id="ARBA00023136"/>
    </source>
</evidence>
<dbReference type="GO" id="GO:0006935">
    <property type="term" value="P:chemotaxis"/>
    <property type="evidence" value="ECO:0007669"/>
    <property type="project" value="UniProtKB-KW"/>
</dbReference>
<dbReference type="EMBL" id="DXGF01000042">
    <property type="protein sequence ID" value="HIW83157.1"/>
    <property type="molecule type" value="Genomic_DNA"/>
</dbReference>
<comment type="subcellular location">
    <subcellularLocation>
        <location evidence="1">Cell membrane</location>
        <topology evidence="1">Multi-pass membrane protein</topology>
    </subcellularLocation>
</comment>
<comment type="caution">
    <text evidence="12">The sequence shown here is derived from an EMBL/GenBank/DDBJ whole genome shotgun (WGS) entry which is preliminary data.</text>
</comment>
<gene>
    <name evidence="12" type="ORF">H9873_02385</name>
</gene>
<evidence type="ECO:0000256" key="1">
    <source>
        <dbReference type="ARBA" id="ARBA00004651"/>
    </source>
</evidence>
<dbReference type="CDD" id="cd12914">
    <property type="entry name" value="PDC1_DGC_like"/>
    <property type="match status" value="1"/>
</dbReference>
<dbReference type="PANTHER" id="PTHR43531:SF11">
    <property type="entry name" value="METHYL-ACCEPTING CHEMOTAXIS PROTEIN 3"/>
    <property type="match status" value="1"/>
</dbReference>
<dbReference type="SMART" id="SM00283">
    <property type="entry name" value="MA"/>
    <property type="match status" value="1"/>
</dbReference>
<feature type="domain" description="HAMP" evidence="11">
    <location>
        <begin position="305"/>
        <end position="358"/>
    </location>
</feature>
<dbReference type="Gene3D" id="1.10.287.950">
    <property type="entry name" value="Methyl-accepting chemotaxis protein"/>
    <property type="match status" value="1"/>
</dbReference>